<evidence type="ECO:0008006" key="3">
    <source>
        <dbReference type="Google" id="ProtNLM"/>
    </source>
</evidence>
<dbReference type="Gene3D" id="3.30.250.20">
    <property type="entry name" value="L1 transposable element, C-terminal domain"/>
    <property type="match status" value="1"/>
</dbReference>
<dbReference type="PANTHER" id="PTHR11505">
    <property type="entry name" value="L1 TRANSPOSABLE ELEMENT-RELATED"/>
    <property type="match status" value="1"/>
</dbReference>
<dbReference type="GeneTree" id="ENSGT00940000167097"/>
<proteinExistence type="predicted"/>
<dbReference type="Proteomes" id="UP000472265">
    <property type="component" value="Chromosome 17"/>
</dbReference>
<dbReference type="InParanoid" id="A0A671TSU5"/>
<dbReference type="InterPro" id="IPR004244">
    <property type="entry name" value="Transposase_22"/>
</dbReference>
<dbReference type="InterPro" id="IPR042566">
    <property type="entry name" value="L1_C"/>
</dbReference>
<keyword evidence="2" id="KW-1185">Reference proteome</keyword>
<reference evidence="1" key="1">
    <citation type="submission" date="2021-04" db="EMBL/GenBank/DDBJ databases">
        <authorList>
            <consortium name="Wellcome Sanger Institute Data Sharing"/>
        </authorList>
    </citation>
    <scope>NUCLEOTIDE SEQUENCE [LARGE SCALE GENOMIC DNA]</scope>
</reference>
<name>A0A671TSU5_SPAAU</name>
<reference evidence="1" key="3">
    <citation type="submission" date="2025-09" db="UniProtKB">
        <authorList>
            <consortium name="Ensembl"/>
        </authorList>
    </citation>
    <scope>IDENTIFICATION</scope>
</reference>
<sequence length="231" mass="26923">MLCKTRSEKPWTSLGMSRLEAAESRISDLEDENVGLREIVERNVKKCSVLEAAQQDANFRDRRQNLVLVGLKEKLEEGKPEICVRNIIVEALGIPVDQTQLQRVHRVPGGPVMDENRSPRPIVIRFLCFLEKEKVFAAVKRRYREGQRVEWKGCKLSFFQDLPREWAEKRKKFSEVREKLHSLDVRFTVAPPAQMRFTWKGKRMRFDDHRKALAFLNKEAIGSCQMDDGLL</sequence>
<dbReference type="AlphaFoldDB" id="A0A671TSU5"/>
<reference evidence="1" key="2">
    <citation type="submission" date="2025-08" db="UniProtKB">
        <authorList>
            <consortium name="Ensembl"/>
        </authorList>
    </citation>
    <scope>IDENTIFICATION</scope>
</reference>
<evidence type="ECO:0000313" key="1">
    <source>
        <dbReference type="Ensembl" id="ENSSAUP00010004365.1"/>
    </source>
</evidence>
<dbReference type="OMA" id="EICVRNI"/>
<dbReference type="Ensembl" id="ENSSAUT00010004725.1">
    <property type="protein sequence ID" value="ENSSAUP00010004365.1"/>
    <property type="gene ID" value="ENSSAUG00010002270.1"/>
</dbReference>
<protein>
    <recommendedName>
        <fullName evidence="3">L1 transposable element RRM domain-containing protein</fullName>
    </recommendedName>
</protein>
<organism evidence="1 2">
    <name type="scientific">Sparus aurata</name>
    <name type="common">Gilthead sea bream</name>
    <dbReference type="NCBI Taxonomy" id="8175"/>
    <lineage>
        <taxon>Eukaryota</taxon>
        <taxon>Metazoa</taxon>
        <taxon>Chordata</taxon>
        <taxon>Craniata</taxon>
        <taxon>Vertebrata</taxon>
        <taxon>Euteleostomi</taxon>
        <taxon>Actinopterygii</taxon>
        <taxon>Neopterygii</taxon>
        <taxon>Teleostei</taxon>
        <taxon>Neoteleostei</taxon>
        <taxon>Acanthomorphata</taxon>
        <taxon>Eupercaria</taxon>
        <taxon>Spariformes</taxon>
        <taxon>Sparidae</taxon>
        <taxon>Sparus</taxon>
    </lineage>
</organism>
<evidence type="ECO:0000313" key="2">
    <source>
        <dbReference type="Proteomes" id="UP000472265"/>
    </source>
</evidence>
<accession>A0A671TSU5</accession>